<dbReference type="PANTHER" id="PTHR12993">
    <property type="entry name" value="N-ACETYLGLUCOSAMINYL-PHOSPHATIDYLINOSITOL DE-N-ACETYLASE-RELATED"/>
    <property type="match status" value="1"/>
</dbReference>
<dbReference type="EMBL" id="JAGQDG010000007">
    <property type="protein sequence ID" value="MBQ0937190.1"/>
    <property type="molecule type" value="Genomic_DNA"/>
</dbReference>
<dbReference type="Proteomes" id="UP000672097">
    <property type="component" value="Unassembled WGS sequence"/>
</dbReference>
<organism evidence="1 2">
    <name type="scientific">Ideonella paludis</name>
    <dbReference type="NCBI Taxonomy" id="1233411"/>
    <lineage>
        <taxon>Bacteria</taxon>
        <taxon>Pseudomonadati</taxon>
        <taxon>Pseudomonadota</taxon>
        <taxon>Betaproteobacteria</taxon>
        <taxon>Burkholderiales</taxon>
        <taxon>Sphaerotilaceae</taxon>
        <taxon>Ideonella</taxon>
    </lineage>
</organism>
<keyword evidence="2" id="KW-1185">Reference proteome</keyword>
<name>A0ABS5E1B2_9BURK</name>
<gene>
    <name evidence="1" type="ORF">KAK11_17825</name>
</gene>
<protein>
    <submittedName>
        <fullName evidence="1">PIG-L family deacetylase</fullName>
    </submittedName>
</protein>
<dbReference type="Gene3D" id="3.40.50.10320">
    <property type="entry name" value="LmbE-like"/>
    <property type="match status" value="1"/>
</dbReference>
<comment type="caution">
    <text evidence="1">The sequence shown here is derived from an EMBL/GenBank/DDBJ whole genome shotgun (WGS) entry which is preliminary data.</text>
</comment>
<reference evidence="1 2" key="1">
    <citation type="submission" date="2021-04" db="EMBL/GenBank/DDBJ databases">
        <title>The genome sequence of type strain Ideonella paludis KCTC 32238.</title>
        <authorList>
            <person name="Liu Y."/>
        </authorList>
    </citation>
    <scope>NUCLEOTIDE SEQUENCE [LARGE SCALE GENOMIC DNA]</scope>
    <source>
        <strain evidence="1 2">KCTC 32238</strain>
    </source>
</reference>
<dbReference type="Pfam" id="PF02585">
    <property type="entry name" value="PIG-L"/>
    <property type="match status" value="1"/>
</dbReference>
<proteinExistence type="predicted"/>
<dbReference type="SUPFAM" id="SSF102588">
    <property type="entry name" value="LmbE-like"/>
    <property type="match status" value="1"/>
</dbReference>
<evidence type="ECO:0000313" key="2">
    <source>
        <dbReference type="Proteomes" id="UP000672097"/>
    </source>
</evidence>
<dbReference type="RefSeq" id="WP_210810658.1">
    <property type="nucleotide sequence ID" value="NZ_JAGQDG010000007.1"/>
</dbReference>
<accession>A0ABS5E1B2</accession>
<dbReference type="InterPro" id="IPR003737">
    <property type="entry name" value="GlcNAc_PI_deacetylase-related"/>
</dbReference>
<evidence type="ECO:0000313" key="1">
    <source>
        <dbReference type="EMBL" id="MBQ0937190.1"/>
    </source>
</evidence>
<sequence length="277" mass="30622">MTFISFLRRSVVRFLRPDARNSLAIALLLSGHDRWPRPVDAWSERKVLVISPHADDEAIGCGGTVLKHVAEGAEVTVLHLTDGRNGCKRLQDPHLPPDERATLVAWVRQTREAEARAWAAGAGVRAVEFLGLSDSEVSASPQAVAGLKAVLERIQPDLIYVPAITDLLEDHWRANLLLDAALNAAPGAWQGRLLLRSYEVWSPLPANRVVDVSAEFERKLELLRLYKSQLADVDYCRAIEGLNAYRSTMLPRTAQGYAEAFLEASLPGWRAVLAGRH</sequence>
<dbReference type="PANTHER" id="PTHR12993:SF11">
    <property type="entry name" value="N-ACETYLGLUCOSAMINYL-PHOSPHATIDYLINOSITOL DE-N-ACETYLASE"/>
    <property type="match status" value="1"/>
</dbReference>
<dbReference type="InterPro" id="IPR024078">
    <property type="entry name" value="LmbE-like_dom_sf"/>
</dbReference>